<protein>
    <submittedName>
        <fullName evidence="2 3">Uncharacterized protein</fullName>
    </submittedName>
</protein>
<accession>Q5DMW6</accession>
<sequence>MVMYTTGDKNKCEIHFFIDKYTVIPLNPNTPKVGFDDEGPHNRILILKRKANNKHIQKDERGIRENHFIVEVGQNSYPTRLGKITGTPNDNARSIESSIQIEH</sequence>
<evidence type="ECO:0000313" key="2">
    <source>
        <dbReference type="EMBL" id="AAU04757.1"/>
    </source>
</evidence>
<name>Q5DMW6_CUCME</name>
<dbReference type="EMBL" id="AY582736">
    <property type="protein sequence ID" value="AAU04757.1"/>
    <property type="molecule type" value="Genomic_DNA"/>
</dbReference>
<feature type="compositionally biased region" description="Polar residues" evidence="1">
    <location>
        <begin position="86"/>
        <end position="103"/>
    </location>
</feature>
<dbReference type="EnsemblPlants" id="MELO3C022142.2.1">
    <property type="protein sequence ID" value="MELO3C022142.2.1"/>
    <property type="gene ID" value="MELO3C022142.2"/>
</dbReference>
<reference evidence="2" key="1">
    <citation type="journal article" date="2005" name="Mol. Genet. Genomics">
        <title>Analysis of the melon genome in regions encompassing TIR-NBS-LRR resistance genes.</title>
        <authorList>
            <person name="van Leeuwen H."/>
            <person name="Garcia-Mas J."/>
            <person name="Coca M."/>
            <person name="Puigdomenech P."/>
            <person name="Monfort A."/>
        </authorList>
    </citation>
    <scope>NUCLEOTIDE SEQUENCE</scope>
</reference>
<reference evidence="3" key="2">
    <citation type="submission" date="2023-03" db="UniProtKB">
        <authorList>
            <consortium name="EnsemblPlants"/>
        </authorList>
    </citation>
    <scope>IDENTIFICATION</scope>
</reference>
<dbReference type="AlphaFoldDB" id="Q5DMW6"/>
<proteinExistence type="predicted"/>
<dbReference type="Gramene" id="MELO3C022142.2.1">
    <property type="protein sequence ID" value="MELO3C022142.2.1"/>
    <property type="gene ID" value="MELO3C022142.2"/>
</dbReference>
<organism evidence="2">
    <name type="scientific">Cucumis melo</name>
    <name type="common">Muskmelon</name>
    <dbReference type="NCBI Taxonomy" id="3656"/>
    <lineage>
        <taxon>Eukaryota</taxon>
        <taxon>Viridiplantae</taxon>
        <taxon>Streptophyta</taxon>
        <taxon>Embryophyta</taxon>
        <taxon>Tracheophyta</taxon>
        <taxon>Spermatophyta</taxon>
        <taxon>Magnoliopsida</taxon>
        <taxon>eudicotyledons</taxon>
        <taxon>Gunneridae</taxon>
        <taxon>Pentapetalae</taxon>
        <taxon>rosids</taxon>
        <taxon>fabids</taxon>
        <taxon>Cucurbitales</taxon>
        <taxon>Cucurbitaceae</taxon>
        <taxon>Benincaseae</taxon>
        <taxon>Cucumis</taxon>
    </lineage>
</organism>
<evidence type="ECO:0000313" key="3">
    <source>
        <dbReference type="EnsemblPlants" id="MELO3C022142.2.1"/>
    </source>
</evidence>
<feature type="region of interest" description="Disordered" evidence="1">
    <location>
        <begin position="80"/>
        <end position="103"/>
    </location>
</feature>
<evidence type="ECO:0000256" key="1">
    <source>
        <dbReference type="SAM" id="MobiDB-lite"/>
    </source>
</evidence>